<name>A0ABQ6BHZ2_9BRAD</name>
<reference evidence="3" key="1">
    <citation type="journal article" date="2019" name="Int. J. Syst. Evol. Microbiol.">
        <title>The Global Catalogue of Microorganisms (GCM) 10K type strain sequencing project: providing services to taxonomists for standard genome sequencing and annotation.</title>
        <authorList>
            <consortium name="The Broad Institute Genomics Platform"/>
            <consortium name="The Broad Institute Genome Sequencing Center for Infectious Disease"/>
            <person name="Wu L."/>
            <person name="Ma J."/>
        </authorList>
    </citation>
    <scope>NUCLEOTIDE SEQUENCE [LARGE SCALE GENOMIC DNA]</scope>
    <source>
        <strain evidence="3">NBRC 102520</strain>
    </source>
</reference>
<dbReference type="Proteomes" id="UP001156905">
    <property type="component" value="Unassembled WGS sequence"/>
</dbReference>
<sequence>MSRGISVGQPVSPNSLDSGRCPPAASMRRSVIRAVAHHSSGLDEVFSLGPQVLPCVALSARRKQLALSSSP</sequence>
<accession>A0ABQ6BHZ2</accession>
<keyword evidence="3" id="KW-1185">Reference proteome</keyword>
<evidence type="ECO:0000313" key="2">
    <source>
        <dbReference type="EMBL" id="GLR92196.1"/>
    </source>
</evidence>
<comment type="caution">
    <text evidence="2">The sequence shown here is derived from an EMBL/GenBank/DDBJ whole genome shotgun (WGS) entry which is preliminary data.</text>
</comment>
<feature type="region of interest" description="Disordered" evidence="1">
    <location>
        <begin position="1"/>
        <end position="23"/>
    </location>
</feature>
<dbReference type="EMBL" id="BSOW01000071">
    <property type="protein sequence ID" value="GLR92196.1"/>
    <property type="molecule type" value="Genomic_DNA"/>
</dbReference>
<evidence type="ECO:0000313" key="3">
    <source>
        <dbReference type="Proteomes" id="UP001156905"/>
    </source>
</evidence>
<organism evidence="2 3">
    <name type="scientific">Bradyrhizobium iriomotense</name>
    <dbReference type="NCBI Taxonomy" id="441950"/>
    <lineage>
        <taxon>Bacteria</taxon>
        <taxon>Pseudomonadati</taxon>
        <taxon>Pseudomonadota</taxon>
        <taxon>Alphaproteobacteria</taxon>
        <taxon>Hyphomicrobiales</taxon>
        <taxon>Nitrobacteraceae</taxon>
        <taxon>Bradyrhizobium</taxon>
    </lineage>
</organism>
<evidence type="ECO:0000256" key="1">
    <source>
        <dbReference type="SAM" id="MobiDB-lite"/>
    </source>
</evidence>
<protein>
    <submittedName>
        <fullName evidence="2">Uncharacterized protein</fullName>
    </submittedName>
</protein>
<proteinExistence type="predicted"/>
<gene>
    <name evidence="2" type="ORF">GCM10007857_89160</name>
</gene>